<keyword evidence="1" id="KW-0175">Coiled coil</keyword>
<accession>A0A852CN14</accession>
<dbReference type="InterPro" id="IPR029329">
    <property type="entry name" value="DUF4472"/>
</dbReference>
<sequence>KLQDRIKELQQLRDLLERTGTLASSNPDLSARVVLSEEEKLKVSKDLLDLQIETNKMKEQYETENFELKNKMLALEQRVEELELSSQQVSSERDALWERLQALEGKRQELANEYITLKSNYLALGKQLDQEVMKNEELSTELLNLAKTRRSLPHTESNLPKAMAADPSGELGKARTRLHHGSAQRVKVRTSLPSQQLLGEQRFNRHLLSPAQTSQKMQFP</sequence>
<evidence type="ECO:0000259" key="3">
    <source>
        <dbReference type="Pfam" id="PF14739"/>
    </source>
</evidence>
<gene>
    <name evidence="4" type="primary">Ccdc78_0</name>
    <name evidence="4" type="ORF">RAMSUL_R02138</name>
</gene>
<reference evidence="4" key="1">
    <citation type="submission" date="2019-09" db="EMBL/GenBank/DDBJ databases">
        <title>Bird 10,000 Genomes (B10K) Project - Family phase.</title>
        <authorList>
            <person name="Zhang G."/>
        </authorList>
    </citation>
    <scope>NUCLEOTIDE SEQUENCE</scope>
    <source>
        <strain evidence="4">B10K-DU-001-30</strain>
        <tissue evidence="4">Muscle</tissue>
    </source>
</reference>
<proteinExistence type="predicted"/>
<feature type="compositionally biased region" description="Polar residues" evidence="2">
    <location>
        <begin position="210"/>
        <end position="220"/>
    </location>
</feature>
<feature type="non-terminal residue" evidence="4">
    <location>
        <position position="1"/>
    </location>
</feature>
<evidence type="ECO:0000313" key="5">
    <source>
        <dbReference type="Proteomes" id="UP000611227"/>
    </source>
</evidence>
<feature type="compositionally biased region" description="Basic residues" evidence="2">
    <location>
        <begin position="178"/>
        <end position="188"/>
    </location>
</feature>
<dbReference type="InterPro" id="IPR039873">
    <property type="entry name" value="CCDC78"/>
</dbReference>
<organism evidence="4 5">
    <name type="scientific">Ramphastos sulfuratus</name>
    <dbReference type="NCBI Taxonomy" id="322582"/>
    <lineage>
        <taxon>Eukaryota</taxon>
        <taxon>Metazoa</taxon>
        <taxon>Chordata</taxon>
        <taxon>Craniata</taxon>
        <taxon>Vertebrata</taxon>
        <taxon>Euteleostomi</taxon>
        <taxon>Archelosauria</taxon>
        <taxon>Archosauria</taxon>
        <taxon>Dinosauria</taxon>
        <taxon>Saurischia</taxon>
        <taxon>Theropoda</taxon>
        <taxon>Coelurosauria</taxon>
        <taxon>Aves</taxon>
        <taxon>Neognathae</taxon>
        <taxon>Neoaves</taxon>
        <taxon>Telluraves</taxon>
        <taxon>Coraciimorphae</taxon>
        <taxon>Piciformes</taxon>
        <taxon>Ramphastidae</taxon>
        <taxon>Ramphastos</taxon>
    </lineage>
</organism>
<feature type="non-terminal residue" evidence="4">
    <location>
        <position position="220"/>
    </location>
</feature>
<feature type="coiled-coil region" evidence="1">
    <location>
        <begin position="58"/>
        <end position="120"/>
    </location>
</feature>
<protein>
    <submittedName>
        <fullName evidence="4">CCD78 protein</fullName>
    </submittedName>
</protein>
<dbReference type="GO" id="GO:0005737">
    <property type="term" value="C:cytoplasm"/>
    <property type="evidence" value="ECO:0007669"/>
    <property type="project" value="TreeGrafter"/>
</dbReference>
<dbReference type="EMBL" id="WBNM01043788">
    <property type="protein sequence ID" value="NXP82473.1"/>
    <property type="molecule type" value="Genomic_DNA"/>
</dbReference>
<feature type="domain" description="DUF4472" evidence="3">
    <location>
        <begin position="36"/>
        <end position="142"/>
    </location>
</feature>
<dbReference type="AlphaFoldDB" id="A0A852CN14"/>
<evidence type="ECO:0000256" key="1">
    <source>
        <dbReference type="SAM" id="Coils"/>
    </source>
</evidence>
<dbReference type="Proteomes" id="UP000611227">
    <property type="component" value="Unassembled WGS sequence"/>
</dbReference>
<keyword evidence="5" id="KW-1185">Reference proteome</keyword>
<evidence type="ECO:0000313" key="4">
    <source>
        <dbReference type="EMBL" id="NXP82473.1"/>
    </source>
</evidence>
<dbReference type="PANTHER" id="PTHR22106:SF5">
    <property type="entry name" value="COILED-COIL DOMAIN-CONTAINING PROTEIN 78"/>
    <property type="match status" value="1"/>
</dbReference>
<comment type="caution">
    <text evidence="4">The sequence shown here is derived from an EMBL/GenBank/DDBJ whole genome shotgun (WGS) entry which is preliminary data.</text>
</comment>
<evidence type="ECO:0000256" key="2">
    <source>
        <dbReference type="SAM" id="MobiDB-lite"/>
    </source>
</evidence>
<feature type="region of interest" description="Disordered" evidence="2">
    <location>
        <begin position="178"/>
        <end position="220"/>
    </location>
</feature>
<name>A0A852CN14_9PICI</name>
<dbReference type="Pfam" id="PF14739">
    <property type="entry name" value="DUF4472"/>
    <property type="match status" value="1"/>
</dbReference>
<dbReference type="PANTHER" id="PTHR22106">
    <property type="entry name" value="COILED-COIL DOMAIN-CONTAINING PROTEIN 78"/>
    <property type="match status" value="1"/>
</dbReference>